<evidence type="ECO:0008006" key="3">
    <source>
        <dbReference type="Google" id="ProtNLM"/>
    </source>
</evidence>
<gene>
    <name evidence="1" type="ORF">ORAREDHAP_LOCUS36365</name>
</gene>
<dbReference type="EMBL" id="CAEKKB010000006">
    <property type="protein sequence ID" value="CAB4313424.1"/>
    <property type="molecule type" value="Genomic_DNA"/>
</dbReference>
<protein>
    <recommendedName>
        <fullName evidence="3">Transposase MuDR plant domain-containing protein</fullName>
    </recommendedName>
</protein>
<reference evidence="2" key="1">
    <citation type="journal article" date="2020" name="Genome Biol.">
        <title>Gamete binning: chromosome-level and haplotype-resolved genome assembly enabled by high-throughput single-cell sequencing of gamete genomes.</title>
        <authorList>
            <person name="Campoy J.A."/>
            <person name="Sun H."/>
            <person name="Goel M."/>
            <person name="Jiao W.-B."/>
            <person name="Folz-Donahue K."/>
            <person name="Wang N."/>
            <person name="Rubio M."/>
            <person name="Liu C."/>
            <person name="Kukat C."/>
            <person name="Ruiz D."/>
            <person name="Huettel B."/>
            <person name="Schneeberger K."/>
        </authorList>
    </citation>
    <scope>NUCLEOTIDE SEQUENCE [LARGE SCALE GENOMIC DNA]</scope>
    <source>
        <strain evidence="2">cv. Rojo Pasion</strain>
    </source>
</reference>
<evidence type="ECO:0000313" key="1">
    <source>
        <dbReference type="EMBL" id="CAB4313424.1"/>
    </source>
</evidence>
<dbReference type="Proteomes" id="UP000507245">
    <property type="component" value="Unassembled WGS sequence"/>
</dbReference>
<sequence length="168" mass="18987">MVGDDLMNECGIKNYMGFYYTYSGNGAHERLLGLNSDSEILAMLSFIPGNRHIVVYVDHDVDVSDVIEETDDGNVEAIEGDGEAAEGNGKAALHNVPIYEDNDDEPDKEIYDEENDAALEDNHWFQNNVEIPKGYEVKVTKNDAKKMQAKCLKCKWNLWASFMEERTL</sequence>
<name>A0A6J5XQV7_PRUAR</name>
<proteinExistence type="predicted"/>
<evidence type="ECO:0000313" key="2">
    <source>
        <dbReference type="Proteomes" id="UP000507245"/>
    </source>
</evidence>
<dbReference type="AlphaFoldDB" id="A0A6J5XQV7"/>
<organism evidence="1 2">
    <name type="scientific">Prunus armeniaca</name>
    <name type="common">Apricot</name>
    <name type="synonym">Armeniaca vulgaris</name>
    <dbReference type="NCBI Taxonomy" id="36596"/>
    <lineage>
        <taxon>Eukaryota</taxon>
        <taxon>Viridiplantae</taxon>
        <taxon>Streptophyta</taxon>
        <taxon>Embryophyta</taxon>
        <taxon>Tracheophyta</taxon>
        <taxon>Spermatophyta</taxon>
        <taxon>Magnoliopsida</taxon>
        <taxon>eudicotyledons</taxon>
        <taxon>Gunneridae</taxon>
        <taxon>Pentapetalae</taxon>
        <taxon>rosids</taxon>
        <taxon>fabids</taxon>
        <taxon>Rosales</taxon>
        <taxon>Rosaceae</taxon>
        <taxon>Amygdaloideae</taxon>
        <taxon>Amygdaleae</taxon>
        <taxon>Prunus</taxon>
    </lineage>
</organism>
<accession>A0A6J5XQV7</accession>
<keyword evidence="2" id="KW-1185">Reference proteome</keyword>